<dbReference type="OrthoDB" id="3271139at2759"/>
<dbReference type="InterPro" id="IPR000719">
    <property type="entry name" value="Prot_kinase_dom"/>
</dbReference>
<reference evidence="2 3" key="1">
    <citation type="submission" date="2015-04" db="EMBL/GenBank/DDBJ databases">
        <title>Complete genome sequence of Schizopora paradoxa KUC8140, a cosmopolitan wood degrader in East Asia.</title>
        <authorList>
            <consortium name="DOE Joint Genome Institute"/>
            <person name="Min B."/>
            <person name="Park H."/>
            <person name="Jang Y."/>
            <person name="Kim J.-J."/>
            <person name="Kim K.H."/>
            <person name="Pangilinan J."/>
            <person name="Lipzen A."/>
            <person name="Riley R."/>
            <person name="Grigoriev I.V."/>
            <person name="Spatafora J.W."/>
            <person name="Choi I.-G."/>
        </authorList>
    </citation>
    <scope>NUCLEOTIDE SEQUENCE [LARGE SCALE GENOMIC DNA]</scope>
    <source>
        <strain evidence="2 3">KUC8140</strain>
    </source>
</reference>
<dbReference type="InterPro" id="IPR040976">
    <property type="entry name" value="Pkinase_fungal"/>
</dbReference>
<gene>
    <name evidence="2" type="ORF">SCHPADRAFT_292602</name>
</gene>
<protein>
    <recommendedName>
        <fullName evidence="1">Protein kinase domain-containing protein</fullName>
    </recommendedName>
</protein>
<proteinExistence type="predicted"/>
<evidence type="ECO:0000313" key="2">
    <source>
        <dbReference type="EMBL" id="KLO14792.1"/>
    </source>
</evidence>
<name>A0A0H2RT45_9AGAM</name>
<dbReference type="AlphaFoldDB" id="A0A0H2RT45"/>
<dbReference type="EMBL" id="KQ085938">
    <property type="protein sequence ID" value="KLO14792.1"/>
    <property type="molecule type" value="Genomic_DNA"/>
</dbReference>
<dbReference type="STRING" id="27342.A0A0H2RT45"/>
<keyword evidence="3" id="KW-1185">Reference proteome</keyword>
<dbReference type="Gene3D" id="1.10.510.10">
    <property type="entry name" value="Transferase(Phosphotransferase) domain 1"/>
    <property type="match status" value="1"/>
</dbReference>
<dbReference type="PROSITE" id="PS50011">
    <property type="entry name" value="PROTEIN_KINASE_DOM"/>
    <property type="match status" value="1"/>
</dbReference>
<dbReference type="PROSITE" id="PS00109">
    <property type="entry name" value="PROTEIN_KINASE_TYR"/>
    <property type="match status" value="1"/>
</dbReference>
<dbReference type="GO" id="GO:0005524">
    <property type="term" value="F:ATP binding"/>
    <property type="evidence" value="ECO:0007669"/>
    <property type="project" value="InterPro"/>
</dbReference>
<organism evidence="2 3">
    <name type="scientific">Schizopora paradoxa</name>
    <dbReference type="NCBI Taxonomy" id="27342"/>
    <lineage>
        <taxon>Eukaryota</taxon>
        <taxon>Fungi</taxon>
        <taxon>Dikarya</taxon>
        <taxon>Basidiomycota</taxon>
        <taxon>Agaricomycotina</taxon>
        <taxon>Agaricomycetes</taxon>
        <taxon>Hymenochaetales</taxon>
        <taxon>Schizoporaceae</taxon>
        <taxon>Schizopora</taxon>
    </lineage>
</organism>
<accession>A0A0H2RT45</accession>
<dbReference type="InterPro" id="IPR008266">
    <property type="entry name" value="Tyr_kinase_AS"/>
</dbReference>
<dbReference type="PANTHER" id="PTHR38248:SF2">
    <property type="entry name" value="FUNK1 11"/>
    <property type="match status" value="1"/>
</dbReference>
<dbReference type="InParanoid" id="A0A0H2RT45"/>
<evidence type="ECO:0000313" key="3">
    <source>
        <dbReference type="Proteomes" id="UP000053477"/>
    </source>
</evidence>
<dbReference type="InterPro" id="IPR011009">
    <property type="entry name" value="Kinase-like_dom_sf"/>
</dbReference>
<evidence type="ECO:0000259" key="1">
    <source>
        <dbReference type="PROSITE" id="PS50011"/>
    </source>
</evidence>
<sequence>MRLEDESSDPEYFDLDEHLYYTEHNTTYGALCNEMTGRIQLEQTSVWDQLKLDDIDSDLVRECSHQLRTICKEDLLEFKRSINYYRKSGFGKARDQDSMHWYLAKVFTFVEDFSMSSSKTVHKPIRRFRSKPEVRYDEDTGEEVITYEEDINPYTTGFPRALPTFDLMNIDHEEASGGDSRSWNCRDGFCIARIKTLWGPSTPENPDTNSEILSQSANFARLHLSSRPFLLFSIGLLIYGKRFSVCIFDRAGVRISPEHDMFLDMEVFIRVIRSLTCVLGAQDIGQDPTARFVKSPREPDFYVIKPIGRDERSWRTIGPPIWSSMSLFGRGTVVWKVAEYEEATDEVVGPTMIMKTAWRSAQRNPESSLSRYVTAIARQYSEVSVAEFVTGGDVYVEGGSPPDIPLATELSSGRETARNNSSTKTLITIPLLRRQNPSDEDSPILHRVILSTVGRPLWDYKDEKELARGFVAVMRTHKRLCELNVLHRDISPGNILLAEDPENAPPGHEAFLTDFELARVGDEAGATLHDRTQIERTKRPPEMLSDHNLLGSTAKLATPISGTVVFMALDLLKIVVSEVDDPEAQATSFKHNAHHDLESLVFVLAYVLLRKALLIASSDEKYKVVRKNLDEEFRKSFGRIDSWDILTWRRSLMCFRWIGESYLAPFIREHFSKVLLEILGIIYRKMFRIYFQEDCGVLSKATVVSDPAAEERRMEEDDLTHDYLLKLFLYLADYKVELSQ</sequence>
<dbReference type="GO" id="GO:0004672">
    <property type="term" value="F:protein kinase activity"/>
    <property type="evidence" value="ECO:0007669"/>
    <property type="project" value="InterPro"/>
</dbReference>
<dbReference type="Proteomes" id="UP000053477">
    <property type="component" value="Unassembled WGS sequence"/>
</dbReference>
<dbReference type="Pfam" id="PF17667">
    <property type="entry name" value="Pkinase_fungal"/>
    <property type="match status" value="1"/>
</dbReference>
<feature type="domain" description="Protein kinase" evidence="1">
    <location>
        <begin position="322"/>
        <end position="724"/>
    </location>
</feature>
<dbReference type="SUPFAM" id="SSF56112">
    <property type="entry name" value="Protein kinase-like (PK-like)"/>
    <property type="match status" value="1"/>
</dbReference>
<dbReference type="PANTHER" id="PTHR38248">
    <property type="entry name" value="FUNK1 6"/>
    <property type="match status" value="1"/>
</dbReference>